<evidence type="ECO:0000313" key="1">
    <source>
        <dbReference type="EMBL" id="QLQ30538.1"/>
    </source>
</evidence>
<dbReference type="Proteomes" id="UP000510621">
    <property type="component" value="Chromosome"/>
</dbReference>
<dbReference type="EMBL" id="CP059265">
    <property type="protein sequence ID" value="QLQ30538.1"/>
    <property type="molecule type" value="Genomic_DNA"/>
</dbReference>
<name>A0A7L6AN83_9GAMM</name>
<protein>
    <recommendedName>
        <fullName evidence="3">SGNH hydrolase-type esterase domain-containing protein</fullName>
    </recommendedName>
</protein>
<accession>A0A7L6AN83</accession>
<evidence type="ECO:0000313" key="2">
    <source>
        <dbReference type="Proteomes" id="UP000510621"/>
    </source>
</evidence>
<dbReference type="KEGG" id="this:HZT40_01660"/>
<gene>
    <name evidence="1" type="ORF">HZT40_01660</name>
</gene>
<dbReference type="AlphaFoldDB" id="A0A7L6AN83"/>
<reference evidence="1" key="1">
    <citation type="submission" date="2020-06" db="EMBL/GenBank/DDBJ databases">
        <title>Analysis procedures for assessing recovery of high quality, complete, closed genomes from Nanopore long read metagenome sequencing.</title>
        <authorList>
            <person name="Bessarab I."/>
            <person name="Arumugam K."/>
            <person name="Haryono M."/>
            <person name="Liu X."/>
            <person name="Roy S."/>
            <person name="Zuniga-Montanez R.E."/>
            <person name="Qiu G."/>
            <person name="Drautz-Moses D.I."/>
            <person name="Law Y.Y."/>
            <person name="Wuertz S."/>
            <person name="Lauro F.M."/>
            <person name="Huson D.H."/>
            <person name="Williams R.B."/>
        </authorList>
    </citation>
    <scope>NUCLEOTIDE SEQUENCE [LARGE SCALE GENOMIC DNA]</scope>
    <source>
        <strain evidence="1">SSD2</strain>
    </source>
</reference>
<organism evidence="1 2">
    <name type="scientific">Candidatus Thiothrix singaporensis</name>
    <dbReference type="NCBI Taxonomy" id="2799669"/>
    <lineage>
        <taxon>Bacteria</taxon>
        <taxon>Pseudomonadati</taxon>
        <taxon>Pseudomonadota</taxon>
        <taxon>Gammaproteobacteria</taxon>
        <taxon>Thiotrichales</taxon>
        <taxon>Thiotrichaceae</taxon>
        <taxon>Thiothrix</taxon>
    </lineage>
</organism>
<evidence type="ECO:0008006" key="3">
    <source>
        <dbReference type="Google" id="ProtNLM"/>
    </source>
</evidence>
<proteinExistence type="predicted"/>
<keyword evidence="2" id="KW-1185">Reference proteome</keyword>
<sequence>MKRWIPSNQPRGAFEDDLQYLESLVQRIEKRGGRVVFVRFPTDKGIWQIDEGRLPRKQYWDKFARLTSADTIHFKDYPDLSCFDQPDGSHLDYRDAIPFTDALSRIIFRQKIHTANAL</sequence>